<gene>
    <name evidence="2" type="ORF">M23134_07878</name>
</gene>
<evidence type="ECO:0000313" key="3">
    <source>
        <dbReference type="Proteomes" id="UP000004095"/>
    </source>
</evidence>
<dbReference type="SUPFAM" id="SSF47413">
    <property type="entry name" value="lambda repressor-like DNA-binding domains"/>
    <property type="match status" value="1"/>
</dbReference>
<dbReference type="AlphaFoldDB" id="A1ZLM6"/>
<dbReference type="CDD" id="cd00093">
    <property type="entry name" value="HTH_XRE"/>
    <property type="match status" value="1"/>
</dbReference>
<dbReference type="InterPro" id="IPR001387">
    <property type="entry name" value="Cro/C1-type_HTH"/>
</dbReference>
<dbReference type="OrthoDB" id="9794834at2"/>
<accession>A1ZLM6</accession>
<dbReference type="RefSeq" id="WP_002697547.1">
    <property type="nucleotide sequence ID" value="NZ_AAWS01000014.1"/>
</dbReference>
<keyword evidence="3" id="KW-1185">Reference proteome</keyword>
<name>A1ZLM6_MICM2</name>
<dbReference type="Pfam" id="PF12844">
    <property type="entry name" value="HTH_19"/>
    <property type="match status" value="1"/>
</dbReference>
<dbReference type="Gene3D" id="1.10.260.40">
    <property type="entry name" value="lambda repressor-like DNA-binding domains"/>
    <property type="match status" value="1"/>
</dbReference>
<dbReference type="SMART" id="SM00530">
    <property type="entry name" value="HTH_XRE"/>
    <property type="match status" value="1"/>
</dbReference>
<evidence type="ECO:0000313" key="2">
    <source>
        <dbReference type="EMBL" id="EAY28780.1"/>
    </source>
</evidence>
<dbReference type="Proteomes" id="UP000004095">
    <property type="component" value="Unassembled WGS sequence"/>
</dbReference>
<feature type="domain" description="HTH cro/C1-type" evidence="1">
    <location>
        <begin position="9"/>
        <end position="63"/>
    </location>
</feature>
<dbReference type="PROSITE" id="PS50943">
    <property type="entry name" value="HTH_CROC1"/>
    <property type="match status" value="1"/>
</dbReference>
<protein>
    <submittedName>
        <fullName evidence="2">Helix-turn-helix domain protein</fullName>
    </submittedName>
</protein>
<dbReference type="InterPro" id="IPR010982">
    <property type="entry name" value="Lambda_DNA-bd_dom_sf"/>
</dbReference>
<dbReference type="GO" id="GO:0003677">
    <property type="term" value="F:DNA binding"/>
    <property type="evidence" value="ECO:0007669"/>
    <property type="project" value="InterPro"/>
</dbReference>
<proteinExistence type="predicted"/>
<reference evidence="2 3" key="1">
    <citation type="submission" date="2007-01" db="EMBL/GenBank/DDBJ databases">
        <authorList>
            <person name="Haygood M."/>
            <person name="Podell S."/>
            <person name="Anderson C."/>
            <person name="Hopkinson B."/>
            <person name="Roe K."/>
            <person name="Barbeau K."/>
            <person name="Gaasterland T."/>
            <person name="Ferriera S."/>
            <person name="Johnson J."/>
            <person name="Kravitz S."/>
            <person name="Beeson K."/>
            <person name="Sutton G."/>
            <person name="Rogers Y.-H."/>
            <person name="Friedman R."/>
            <person name="Frazier M."/>
            <person name="Venter J.C."/>
        </authorList>
    </citation>
    <scope>NUCLEOTIDE SEQUENCE [LARGE SCALE GENOMIC DNA]</scope>
    <source>
        <strain evidence="2 3">ATCC 23134</strain>
    </source>
</reference>
<sequence>MLEEVAKRITSARKSLGLGQKELERELNLSKGTITKIENLTRKIDSHTLIALYDRFYVSPNYILLGLGEMILEQGSSNQGCENVKSKTLAHLSAYIERLLEDISTIKEERDGYKKALAKIYDNTEKGDSSVSSEGKSGIA</sequence>
<evidence type="ECO:0000259" key="1">
    <source>
        <dbReference type="PROSITE" id="PS50943"/>
    </source>
</evidence>
<comment type="caution">
    <text evidence="2">The sequence shown here is derived from an EMBL/GenBank/DDBJ whole genome shotgun (WGS) entry which is preliminary data.</text>
</comment>
<dbReference type="EMBL" id="AAWS01000014">
    <property type="protein sequence ID" value="EAY28780.1"/>
    <property type="molecule type" value="Genomic_DNA"/>
</dbReference>
<organism evidence="2 3">
    <name type="scientific">Microscilla marina ATCC 23134</name>
    <dbReference type="NCBI Taxonomy" id="313606"/>
    <lineage>
        <taxon>Bacteria</taxon>
        <taxon>Pseudomonadati</taxon>
        <taxon>Bacteroidota</taxon>
        <taxon>Cytophagia</taxon>
        <taxon>Cytophagales</taxon>
        <taxon>Microscillaceae</taxon>
        <taxon>Microscilla</taxon>
    </lineage>
</organism>